<comment type="caution">
    <text evidence="2">The sequence shown here is derived from an EMBL/GenBank/DDBJ whole genome shotgun (WGS) entry which is preliminary data.</text>
</comment>
<reference evidence="2" key="1">
    <citation type="submission" date="2023-07" db="EMBL/GenBank/DDBJ databases">
        <title>draft genome sequence of fig (Ficus carica).</title>
        <authorList>
            <person name="Takahashi T."/>
            <person name="Nishimura K."/>
        </authorList>
    </citation>
    <scope>NUCLEOTIDE SEQUENCE</scope>
</reference>
<dbReference type="Proteomes" id="UP001187192">
    <property type="component" value="Unassembled WGS sequence"/>
</dbReference>
<evidence type="ECO:0000256" key="1">
    <source>
        <dbReference type="SAM" id="MobiDB-lite"/>
    </source>
</evidence>
<keyword evidence="3" id="KW-1185">Reference proteome</keyword>
<evidence type="ECO:0000313" key="3">
    <source>
        <dbReference type="Proteomes" id="UP001187192"/>
    </source>
</evidence>
<name>A0AA88AD78_FICCA</name>
<organism evidence="2 3">
    <name type="scientific">Ficus carica</name>
    <name type="common">Common fig</name>
    <dbReference type="NCBI Taxonomy" id="3494"/>
    <lineage>
        <taxon>Eukaryota</taxon>
        <taxon>Viridiplantae</taxon>
        <taxon>Streptophyta</taxon>
        <taxon>Embryophyta</taxon>
        <taxon>Tracheophyta</taxon>
        <taxon>Spermatophyta</taxon>
        <taxon>Magnoliopsida</taxon>
        <taxon>eudicotyledons</taxon>
        <taxon>Gunneridae</taxon>
        <taxon>Pentapetalae</taxon>
        <taxon>rosids</taxon>
        <taxon>fabids</taxon>
        <taxon>Rosales</taxon>
        <taxon>Moraceae</taxon>
        <taxon>Ficeae</taxon>
        <taxon>Ficus</taxon>
    </lineage>
</organism>
<evidence type="ECO:0000313" key="2">
    <source>
        <dbReference type="EMBL" id="GMN38076.1"/>
    </source>
</evidence>
<accession>A0AA88AD78</accession>
<dbReference type="EMBL" id="BTGU01000007">
    <property type="protein sequence ID" value="GMN38076.1"/>
    <property type="molecule type" value="Genomic_DNA"/>
</dbReference>
<dbReference type="AlphaFoldDB" id="A0AA88AD78"/>
<feature type="compositionally biased region" description="Low complexity" evidence="1">
    <location>
        <begin position="43"/>
        <end position="66"/>
    </location>
</feature>
<protein>
    <submittedName>
        <fullName evidence="2">Uncharacterized protein</fullName>
    </submittedName>
</protein>
<sequence>MSNITGEEGSFSSGNTGEEVHQENHLQQKQPQNHFHGSNSGVPSAASNSNNSSSQQQSQPQPQQPAVKKKRNLPGTPGNNFQSYYSLVSYIDVVSIHDFMEIQV</sequence>
<feature type="compositionally biased region" description="Polar residues" evidence="1">
    <location>
        <begin position="1"/>
        <end position="16"/>
    </location>
</feature>
<feature type="compositionally biased region" description="Polar residues" evidence="1">
    <location>
        <begin position="27"/>
        <end position="42"/>
    </location>
</feature>
<proteinExistence type="predicted"/>
<feature type="region of interest" description="Disordered" evidence="1">
    <location>
        <begin position="1"/>
        <end position="79"/>
    </location>
</feature>
<gene>
    <name evidence="2" type="ORF">TIFTF001_007322</name>
</gene>